<gene>
    <name evidence="1" type="ORF">ThidrDRAFT_4255</name>
</gene>
<dbReference type="Proteomes" id="UP000004200">
    <property type="component" value="Unassembled WGS sequence"/>
</dbReference>
<comment type="caution">
    <text evidence="1">The sequence shown here is derived from an EMBL/GenBank/DDBJ whole genome shotgun (WGS) entry which is preliminary data.</text>
</comment>
<accession>G2E7J2</accession>
<reference evidence="1 2" key="1">
    <citation type="submission" date="2011-06" db="EMBL/GenBank/DDBJ databases">
        <title>The draft genome of Thiorhodococcus drewsii AZ1.</title>
        <authorList>
            <consortium name="US DOE Joint Genome Institute (JGI-PGF)"/>
            <person name="Lucas S."/>
            <person name="Han J."/>
            <person name="Lapidus A."/>
            <person name="Cheng J.-F."/>
            <person name="Goodwin L."/>
            <person name="Pitluck S."/>
            <person name="Peters L."/>
            <person name="Land M.L."/>
            <person name="Hauser L."/>
            <person name="Vogl K."/>
            <person name="Liu Z."/>
            <person name="Imhoff J."/>
            <person name="Thiel V."/>
            <person name="Frigaard N.-U."/>
            <person name="Bryant D.A."/>
            <person name="Woyke T.J."/>
        </authorList>
    </citation>
    <scope>NUCLEOTIDE SEQUENCE [LARGE SCALE GENOMIC DNA]</scope>
    <source>
        <strain evidence="1 2">AZ1</strain>
    </source>
</reference>
<dbReference type="AlphaFoldDB" id="G2E7J2"/>
<dbReference type="eggNOG" id="ENOG5030CX6">
    <property type="taxonomic scope" value="Bacteria"/>
</dbReference>
<name>G2E7J2_9GAMM</name>
<evidence type="ECO:0000313" key="1">
    <source>
        <dbReference type="EMBL" id="EGV27925.1"/>
    </source>
</evidence>
<evidence type="ECO:0000313" key="2">
    <source>
        <dbReference type="Proteomes" id="UP000004200"/>
    </source>
</evidence>
<protein>
    <submittedName>
        <fullName evidence="1">Uncharacterized protein</fullName>
    </submittedName>
</protein>
<organism evidence="1 2">
    <name type="scientific">Thiorhodococcus drewsii AZ1</name>
    <dbReference type="NCBI Taxonomy" id="765913"/>
    <lineage>
        <taxon>Bacteria</taxon>
        <taxon>Pseudomonadati</taxon>
        <taxon>Pseudomonadota</taxon>
        <taxon>Gammaproteobacteria</taxon>
        <taxon>Chromatiales</taxon>
        <taxon>Chromatiaceae</taxon>
        <taxon>Thiorhodococcus</taxon>
    </lineage>
</organism>
<dbReference type="EMBL" id="AFWT01000052">
    <property type="protein sequence ID" value="EGV27925.1"/>
    <property type="molecule type" value="Genomic_DNA"/>
</dbReference>
<dbReference type="PATRIC" id="fig|765913.3.peg.4328"/>
<proteinExistence type="predicted"/>
<sequence>MDTHYCAYTVHIECIFFSLPQEKPMTAVFADVLESTREPGTSRFSASGVADILGLKQQDLAELAGVHRNTLRIHPESPRLQSALRDLMRVLSAAAAVQPDPQRAIFLVKNEPIPVFRHKTLFQLVQEGRTEDVIGYLESISAGFVG</sequence>
<keyword evidence="2" id="KW-1185">Reference proteome</keyword>